<dbReference type="AlphaFoldDB" id="A0A8J4TRF6"/>
<evidence type="ECO:0000313" key="1">
    <source>
        <dbReference type="EMBL" id="KAF5404954.1"/>
    </source>
</evidence>
<dbReference type="EMBL" id="LUCH01000511">
    <property type="protein sequence ID" value="KAF5404954.1"/>
    <property type="molecule type" value="Genomic_DNA"/>
</dbReference>
<feature type="non-terminal residue" evidence="1">
    <location>
        <position position="1"/>
    </location>
</feature>
<evidence type="ECO:0000313" key="2">
    <source>
        <dbReference type="Proteomes" id="UP000748531"/>
    </source>
</evidence>
<keyword evidence="2" id="KW-1185">Reference proteome</keyword>
<reference evidence="1" key="1">
    <citation type="submission" date="2019-05" db="EMBL/GenBank/DDBJ databases">
        <title>Annotation for the trematode Paragonimus heterotremus.</title>
        <authorList>
            <person name="Choi Y.-J."/>
        </authorList>
    </citation>
    <scope>NUCLEOTIDE SEQUENCE</scope>
    <source>
        <strain evidence="1">LC</strain>
    </source>
</reference>
<accession>A0A8J4TRF6</accession>
<proteinExistence type="predicted"/>
<organism evidence="1 2">
    <name type="scientific">Paragonimus heterotremus</name>
    <dbReference type="NCBI Taxonomy" id="100268"/>
    <lineage>
        <taxon>Eukaryota</taxon>
        <taxon>Metazoa</taxon>
        <taxon>Spiralia</taxon>
        <taxon>Lophotrochozoa</taxon>
        <taxon>Platyhelminthes</taxon>
        <taxon>Trematoda</taxon>
        <taxon>Digenea</taxon>
        <taxon>Plagiorchiida</taxon>
        <taxon>Troglotremata</taxon>
        <taxon>Troglotrematidae</taxon>
        <taxon>Paragonimus</taxon>
    </lineage>
</organism>
<dbReference type="Proteomes" id="UP000748531">
    <property type="component" value="Unassembled WGS sequence"/>
</dbReference>
<gene>
    <name evidence="1" type="ORF">PHET_01542</name>
</gene>
<name>A0A8J4TRF6_9TREM</name>
<protein>
    <submittedName>
        <fullName evidence="1">Uncharacterized protein</fullName>
    </submittedName>
</protein>
<comment type="caution">
    <text evidence="1">The sequence shown here is derived from an EMBL/GenBank/DDBJ whole genome shotgun (WGS) entry which is preliminary data.</text>
</comment>
<sequence>VLDLAKIRISQWKNVDYLPSKILQITSTAKKLQESKKVKLNLKSTCSKIHTQPTEGEIVATRNLEPSEVQRELKTSPGIVVIIPSPKKQPKTIHNSSLDLSVNSG</sequence>